<dbReference type="InterPro" id="IPR003228">
    <property type="entry name" value="TFIID_TAF12_dom"/>
</dbReference>
<dbReference type="InterPro" id="IPR037794">
    <property type="entry name" value="TAF12"/>
</dbReference>
<dbReference type="PANTHER" id="PTHR12264">
    <property type="entry name" value="TRANSCRIPTION INITIATION FACTOR TFIID SUBUNIT 12"/>
    <property type="match status" value="1"/>
</dbReference>
<evidence type="ECO:0000313" key="8">
    <source>
        <dbReference type="EMBL" id="WAQ80903.1"/>
    </source>
</evidence>
<protein>
    <recommendedName>
        <fullName evidence="7">Transcription initiation factor TFIID subunit 12 domain-containing protein</fullName>
    </recommendedName>
</protein>
<gene>
    <name evidence="8" type="ORF">PtA15_1A241</name>
</gene>
<evidence type="ECO:0000256" key="6">
    <source>
        <dbReference type="SAM" id="MobiDB-lite"/>
    </source>
</evidence>
<feature type="domain" description="Transcription initiation factor TFIID subunit 12" evidence="7">
    <location>
        <begin position="456"/>
        <end position="523"/>
    </location>
</feature>
<sequence length="566" mass="60479">MNPSFPIQRPGVVNSPAAPLITDPHLVNPPQPAPNQWAALNTNPDLQRTLSNGSNGYISNPLPTSQAPLPIAHYQQLSTTSPQPIHQRSTSTEFNLLNSTDPQITQALLQIKQAQDVVKNPSLSTAEREAAIQRVYEIREVVAARFRRENNSNSPSPQNAQPQHPSEAQRAPMPAAFQRQPQIFSGMQYSAQANNPTIARPLNSNLSAATSSPRQNLNLSGRNSPAPHPNNTNQPMGHPISRPGSSHQSIIGGPASSPPPMSNAASPPNSSVIDLTKRRVAPRPAPKKVGQSMGTPGSNAGSPMSQSINLATSPHPVHASLAPLSLGTPHSTPQANGLPSHPNGSNNNTHGSPPAAQPHGSPAPHKDSSLSPAPPSIAAPTTTTTKISPAPITPAPVPFPPPRPTMTGGHAASSTLAGALMHRPPTNGISEALGQGSGTHEATRGQEATSANRIISKRKIQELVESIDPSERLESEVEDLLLELADEFIDSVTRFSCQLAKHRKSDRLETKDIQLHLERSWNIRIPGFANDEIRQSQSRRINALPSYQSRVAIVREAIRKRRSTNT</sequence>
<dbReference type="Gene3D" id="1.10.20.10">
    <property type="entry name" value="Histone, subunit A"/>
    <property type="match status" value="1"/>
</dbReference>
<evidence type="ECO:0000256" key="1">
    <source>
        <dbReference type="ARBA" id="ARBA00004123"/>
    </source>
</evidence>
<evidence type="ECO:0000256" key="4">
    <source>
        <dbReference type="ARBA" id="ARBA00023163"/>
    </source>
</evidence>
<evidence type="ECO:0000256" key="2">
    <source>
        <dbReference type="ARBA" id="ARBA00007530"/>
    </source>
</evidence>
<organism evidence="8 9">
    <name type="scientific">Puccinia triticina</name>
    <dbReference type="NCBI Taxonomy" id="208348"/>
    <lineage>
        <taxon>Eukaryota</taxon>
        <taxon>Fungi</taxon>
        <taxon>Dikarya</taxon>
        <taxon>Basidiomycota</taxon>
        <taxon>Pucciniomycotina</taxon>
        <taxon>Pucciniomycetes</taxon>
        <taxon>Pucciniales</taxon>
        <taxon>Pucciniaceae</taxon>
        <taxon>Puccinia</taxon>
    </lineage>
</organism>
<evidence type="ECO:0000313" key="9">
    <source>
        <dbReference type="Proteomes" id="UP001164743"/>
    </source>
</evidence>
<feature type="compositionally biased region" description="Polar residues" evidence="6">
    <location>
        <begin position="197"/>
        <end position="235"/>
    </location>
</feature>
<feature type="region of interest" description="Disordered" evidence="6">
    <location>
        <begin position="148"/>
        <end position="174"/>
    </location>
</feature>
<feature type="compositionally biased region" description="Polar residues" evidence="6">
    <location>
        <begin position="328"/>
        <end position="351"/>
    </location>
</feature>
<feature type="region of interest" description="Disordered" evidence="6">
    <location>
        <begin position="197"/>
        <end position="450"/>
    </location>
</feature>
<keyword evidence="9" id="KW-1185">Reference proteome</keyword>
<keyword evidence="3" id="KW-0805">Transcription regulation</keyword>
<keyword evidence="4" id="KW-0804">Transcription</keyword>
<dbReference type="GeneID" id="77806143"/>
<dbReference type="EMBL" id="CP110421">
    <property type="protein sequence ID" value="WAQ80903.1"/>
    <property type="molecule type" value="Genomic_DNA"/>
</dbReference>
<feature type="compositionally biased region" description="Low complexity" evidence="6">
    <location>
        <begin position="262"/>
        <end position="271"/>
    </location>
</feature>
<reference evidence="8" key="1">
    <citation type="submission" date="2022-10" db="EMBL/GenBank/DDBJ databases">
        <title>Puccinia triticina Genome sequencing and assembly.</title>
        <authorList>
            <person name="Li C."/>
        </authorList>
    </citation>
    <scope>NUCLEOTIDE SEQUENCE</scope>
    <source>
        <strain evidence="8">Pt15</strain>
    </source>
</reference>
<dbReference type="Pfam" id="PF03847">
    <property type="entry name" value="TFIID_20kDa"/>
    <property type="match status" value="1"/>
</dbReference>
<dbReference type="PANTHER" id="PTHR12264:SF21">
    <property type="entry name" value="TRANSCRIPTION INITIATION FACTOR TFIID SUBUNIT 12"/>
    <property type="match status" value="1"/>
</dbReference>
<feature type="compositionally biased region" description="Low complexity" evidence="6">
    <location>
        <begin position="151"/>
        <end position="166"/>
    </location>
</feature>
<comment type="subcellular location">
    <subcellularLocation>
        <location evidence="1">Nucleus</location>
    </subcellularLocation>
</comment>
<feature type="compositionally biased region" description="Low complexity" evidence="6">
    <location>
        <begin position="378"/>
        <end position="390"/>
    </location>
</feature>
<comment type="similarity">
    <text evidence="2">Belongs to the TAF12 family.</text>
</comment>
<proteinExistence type="inferred from homology"/>
<dbReference type="InterPro" id="IPR009072">
    <property type="entry name" value="Histone-fold"/>
</dbReference>
<evidence type="ECO:0000256" key="5">
    <source>
        <dbReference type="ARBA" id="ARBA00023242"/>
    </source>
</evidence>
<evidence type="ECO:0000256" key="3">
    <source>
        <dbReference type="ARBA" id="ARBA00023015"/>
    </source>
</evidence>
<dbReference type="SUPFAM" id="SSF47113">
    <property type="entry name" value="Histone-fold"/>
    <property type="match status" value="1"/>
</dbReference>
<dbReference type="Proteomes" id="UP001164743">
    <property type="component" value="Chromosome 1A"/>
</dbReference>
<keyword evidence="5" id="KW-0539">Nucleus</keyword>
<evidence type="ECO:0000259" key="7">
    <source>
        <dbReference type="Pfam" id="PF03847"/>
    </source>
</evidence>
<feature type="compositionally biased region" description="Pro residues" evidence="6">
    <location>
        <begin position="391"/>
        <end position="404"/>
    </location>
</feature>
<dbReference type="RefSeq" id="XP_053016458.1">
    <property type="nucleotide sequence ID" value="XM_053165248.1"/>
</dbReference>
<dbReference type="CDD" id="cd07981">
    <property type="entry name" value="HFD_TAF12"/>
    <property type="match status" value="1"/>
</dbReference>
<name>A0ABY7C6W4_9BASI</name>
<accession>A0ABY7C6W4</accession>
<feature type="compositionally biased region" description="Polar residues" evidence="6">
    <location>
        <begin position="292"/>
        <end position="312"/>
    </location>
</feature>